<protein>
    <submittedName>
        <fullName evidence="1">Lactate dehydrogenase [Lactobacillus sp.]</fullName>
    </submittedName>
</protein>
<dbReference type="PANTHER" id="PTHR43128:SF16">
    <property type="entry name" value="L-LACTATE DEHYDROGENASE"/>
    <property type="match status" value="1"/>
</dbReference>
<dbReference type="Gene3D" id="3.90.110.10">
    <property type="entry name" value="Lactate dehydrogenase/glycoside hydrolase, family 4, C-terminal"/>
    <property type="match status" value="1"/>
</dbReference>
<dbReference type="SUPFAM" id="SSF56327">
    <property type="entry name" value="LDH C-terminal domain-like"/>
    <property type="match status" value="1"/>
</dbReference>
<evidence type="ECO:0000313" key="1">
    <source>
        <dbReference type="EMBL" id="VDG30100.1"/>
    </source>
</evidence>
<name>A0A660E7T6_9LACO</name>
<keyword evidence="2" id="KW-1185">Reference proteome</keyword>
<dbReference type="Proteomes" id="UP000289996">
    <property type="component" value="Unassembled WGS sequence"/>
</dbReference>
<dbReference type="GO" id="GO:0004459">
    <property type="term" value="F:L-lactate dehydrogenase (NAD+) activity"/>
    <property type="evidence" value="ECO:0007669"/>
    <property type="project" value="TreeGrafter"/>
</dbReference>
<dbReference type="EMBL" id="UYIG01000174">
    <property type="protein sequence ID" value="VDG30100.1"/>
    <property type="molecule type" value="Genomic_DNA"/>
</dbReference>
<dbReference type="AlphaFoldDB" id="A0A660E7T6"/>
<dbReference type="OrthoDB" id="2318352at2"/>
<reference evidence="1 2" key="1">
    <citation type="submission" date="2018-11" db="EMBL/GenBank/DDBJ databases">
        <authorList>
            <person name="Wuyts S."/>
        </authorList>
    </citation>
    <scope>NUCLEOTIDE SEQUENCE [LARGE SCALE GENOMIC DNA]</scope>
    <source>
        <strain evidence="1">Lactobacillus mudanjiangensis AMBF249</strain>
    </source>
</reference>
<proteinExistence type="predicted"/>
<gene>
    <name evidence="1" type="ORF">MUDAN_MDHGFNIF_01655</name>
</gene>
<sequence length="312" mass="33513">MNNTVIIRGLFEFVQQLILIAMAKDLPLTLIVATDADETPRYQSLVTASIACRQFSLLATAKPDYSQADTLIIGNLVPLAADGDPDADLRATLPLFRQFVNAAMAAGFKGKLLLAGSNDAILSVLAARFSGIDHQRVLGLGTLPQSRLLERLLQKQLNVGANDVHAFVVGVTKDHLISWSRSYIGPAPVLTYVANQDTSFGADEMAADQEQVDDPAIVTNQTMSVLALVQVLSAFYQHQPFIGTVTNVQPGADGQPVGLASPVLISANGIKRLTDVVLSDEEQKEYAVIAAQVRQDLDRVAAGEFDQDDDQS</sequence>
<evidence type="ECO:0000313" key="2">
    <source>
        <dbReference type="Proteomes" id="UP000289996"/>
    </source>
</evidence>
<dbReference type="RefSeq" id="WP_130843202.1">
    <property type="nucleotide sequence ID" value="NZ_BJDY01000002.1"/>
</dbReference>
<organism evidence="1 2">
    <name type="scientific">Lactiplantibacillus mudanjiangensis</name>
    <dbReference type="NCBI Taxonomy" id="1296538"/>
    <lineage>
        <taxon>Bacteria</taxon>
        <taxon>Bacillati</taxon>
        <taxon>Bacillota</taxon>
        <taxon>Bacilli</taxon>
        <taxon>Lactobacillales</taxon>
        <taxon>Lactobacillaceae</taxon>
        <taxon>Lactiplantibacillus</taxon>
    </lineage>
</organism>
<dbReference type="PANTHER" id="PTHR43128">
    <property type="entry name" value="L-2-HYDROXYCARBOXYLATE DEHYDROGENASE (NAD(P)(+))"/>
    <property type="match status" value="1"/>
</dbReference>
<dbReference type="InterPro" id="IPR015955">
    <property type="entry name" value="Lactate_DH/Glyco_Ohase_4_C"/>
</dbReference>
<dbReference type="GO" id="GO:0006089">
    <property type="term" value="P:lactate metabolic process"/>
    <property type="evidence" value="ECO:0007669"/>
    <property type="project" value="TreeGrafter"/>
</dbReference>
<accession>A0A660E7T6</accession>